<feature type="region of interest" description="Disordered" evidence="1">
    <location>
        <begin position="70"/>
        <end position="109"/>
    </location>
</feature>
<gene>
    <name evidence="2" type="ORF">ACFSUS_02995</name>
</gene>
<protein>
    <submittedName>
        <fullName evidence="2">Uncharacterized protein</fullName>
    </submittedName>
</protein>
<accession>A0ABW5LZ75</accession>
<dbReference type="Proteomes" id="UP001597469">
    <property type="component" value="Unassembled WGS sequence"/>
</dbReference>
<sequence length="109" mass="12046">MNEALKLVLALAGLLIASGLLTYFTKPAEYLPATTARKKKRHKKTQLRDAQPYLTDDGFVALDVEGQRYNAKTKRSERVTDQPQETLSADLGQSLTDRNAALHGESSEV</sequence>
<evidence type="ECO:0000313" key="2">
    <source>
        <dbReference type="EMBL" id="MFD2569581.1"/>
    </source>
</evidence>
<organism evidence="2 3">
    <name type="scientific">Spirosoma soli</name>
    <dbReference type="NCBI Taxonomy" id="1770529"/>
    <lineage>
        <taxon>Bacteria</taxon>
        <taxon>Pseudomonadati</taxon>
        <taxon>Bacteroidota</taxon>
        <taxon>Cytophagia</taxon>
        <taxon>Cytophagales</taxon>
        <taxon>Cytophagaceae</taxon>
        <taxon>Spirosoma</taxon>
    </lineage>
</organism>
<proteinExistence type="predicted"/>
<evidence type="ECO:0000313" key="3">
    <source>
        <dbReference type="Proteomes" id="UP001597469"/>
    </source>
</evidence>
<evidence type="ECO:0000256" key="1">
    <source>
        <dbReference type="SAM" id="MobiDB-lite"/>
    </source>
</evidence>
<feature type="compositionally biased region" description="Polar residues" evidence="1">
    <location>
        <begin position="81"/>
        <end position="97"/>
    </location>
</feature>
<dbReference type="EMBL" id="JBHULN010000001">
    <property type="protein sequence ID" value="MFD2569581.1"/>
    <property type="molecule type" value="Genomic_DNA"/>
</dbReference>
<dbReference type="RefSeq" id="WP_381518853.1">
    <property type="nucleotide sequence ID" value="NZ_JBHULN010000001.1"/>
</dbReference>
<keyword evidence="3" id="KW-1185">Reference proteome</keyword>
<reference evidence="3" key="1">
    <citation type="journal article" date="2019" name="Int. J. Syst. Evol. Microbiol.">
        <title>The Global Catalogue of Microorganisms (GCM) 10K type strain sequencing project: providing services to taxonomists for standard genome sequencing and annotation.</title>
        <authorList>
            <consortium name="The Broad Institute Genomics Platform"/>
            <consortium name="The Broad Institute Genome Sequencing Center for Infectious Disease"/>
            <person name="Wu L."/>
            <person name="Ma J."/>
        </authorList>
    </citation>
    <scope>NUCLEOTIDE SEQUENCE [LARGE SCALE GENOMIC DNA]</scope>
    <source>
        <strain evidence="3">KCTC 42805</strain>
    </source>
</reference>
<comment type="caution">
    <text evidence="2">The sequence shown here is derived from an EMBL/GenBank/DDBJ whole genome shotgun (WGS) entry which is preliminary data.</text>
</comment>
<name>A0ABW5LZ75_9BACT</name>